<evidence type="ECO:0000313" key="9">
    <source>
        <dbReference type="EMBL" id="MFD0916950.1"/>
    </source>
</evidence>
<keyword evidence="7 9" id="KW-0012">Acyltransferase</keyword>
<dbReference type="InterPro" id="IPR002123">
    <property type="entry name" value="Plipid/glycerol_acylTrfase"/>
</dbReference>
<dbReference type="PANTHER" id="PTHR23063">
    <property type="entry name" value="PHOSPHOLIPID ACYLTRANSFERASE"/>
    <property type="match status" value="1"/>
</dbReference>
<dbReference type="GO" id="GO:0016746">
    <property type="term" value="F:acyltransferase activity"/>
    <property type="evidence" value="ECO:0007669"/>
    <property type="project" value="UniProtKB-KW"/>
</dbReference>
<keyword evidence="4" id="KW-1133">Transmembrane helix</keyword>
<dbReference type="Pfam" id="PF01553">
    <property type="entry name" value="Acyltransferase"/>
    <property type="match status" value="1"/>
</dbReference>
<evidence type="ECO:0000256" key="5">
    <source>
        <dbReference type="ARBA" id="ARBA00023098"/>
    </source>
</evidence>
<evidence type="ECO:0000256" key="4">
    <source>
        <dbReference type="ARBA" id="ARBA00022989"/>
    </source>
</evidence>
<evidence type="ECO:0000256" key="3">
    <source>
        <dbReference type="ARBA" id="ARBA00022692"/>
    </source>
</evidence>
<name>A0ABW3FIA2_9HYPH</name>
<dbReference type="RefSeq" id="WP_377212791.1">
    <property type="nucleotide sequence ID" value="NZ_JBHTJV010000009.1"/>
</dbReference>
<keyword evidence="3" id="KW-0812">Transmembrane</keyword>
<dbReference type="Proteomes" id="UP001597101">
    <property type="component" value="Unassembled WGS sequence"/>
</dbReference>
<dbReference type="SUPFAM" id="SSF69593">
    <property type="entry name" value="Glycerol-3-phosphate (1)-acyltransferase"/>
    <property type="match status" value="1"/>
</dbReference>
<dbReference type="EMBL" id="JBHTJV010000009">
    <property type="protein sequence ID" value="MFD0916950.1"/>
    <property type="molecule type" value="Genomic_DNA"/>
</dbReference>
<reference evidence="10" key="1">
    <citation type="journal article" date="2019" name="Int. J. Syst. Evol. Microbiol.">
        <title>The Global Catalogue of Microorganisms (GCM) 10K type strain sequencing project: providing services to taxonomists for standard genome sequencing and annotation.</title>
        <authorList>
            <consortium name="The Broad Institute Genomics Platform"/>
            <consortium name="The Broad Institute Genome Sequencing Center for Infectious Disease"/>
            <person name="Wu L."/>
            <person name="Ma J."/>
        </authorList>
    </citation>
    <scope>NUCLEOTIDE SEQUENCE [LARGE SCALE GENOMIC DNA]</scope>
    <source>
        <strain evidence="10">CCUG 60023</strain>
    </source>
</reference>
<evidence type="ECO:0000259" key="8">
    <source>
        <dbReference type="SMART" id="SM00563"/>
    </source>
</evidence>
<keyword evidence="5" id="KW-0443">Lipid metabolism</keyword>
<protein>
    <submittedName>
        <fullName evidence="9">Lysophospholipid acyltransferase family protein</fullName>
    </submittedName>
</protein>
<evidence type="ECO:0000313" key="10">
    <source>
        <dbReference type="Proteomes" id="UP001597101"/>
    </source>
</evidence>
<evidence type="ECO:0000256" key="1">
    <source>
        <dbReference type="ARBA" id="ARBA00004370"/>
    </source>
</evidence>
<gene>
    <name evidence="9" type="ORF">ACFQ14_11075</name>
</gene>
<comment type="caution">
    <text evidence="9">The sequence shown here is derived from an EMBL/GenBank/DDBJ whole genome shotgun (WGS) entry which is preliminary data.</text>
</comment>
<organism evidence="9 10">
    <name type="scientific">Pseudahrensia aquimaris</name>
    <dbReference type="NCBI Taxonomy" id="744461"/>
    <lineage>
        <taxon>Bacteria</taxon>
        <taxon>Pseudomonadati</taxon>
        <taxon>Pseudomonadota</taxon>
        <taxon>Alphaproteobacteria</taxon>
        <taxon>Hyphomicrobiales</taxon>
        <taxon>Ahrensiaceae</taxon>
        <taxon>Pseudahrensia</taxon>
    </lineage>
</organism>
<proteinExistence type="predicted"/>
<dbReference type="PANTHER" id="PTHR23063:SF52">
    <property type="entry name" value="LYSOPHOSPHATIDYLCHOLINE ACYLTRANSFERASE"/>
    <property type="match status" value="1"/>
</dbReference>
<evidence type="ECO:0000256" key="6">
    <source>
        <dbReference type="ARBA" id="ARBA00023136"/>
    </source>
</evidence>
<dbReference type="SMART" id="SM00563">
    <property type="entry name" value="PlsC"/>
    <property type="match status" value="1"/>
</dbReference>
<keyword evidence="6" id="KW-0472">Membrane</keyword>
<evidence type="ECO:0000256" key="2">
    <source>
        <dbReference type="ARBA" id="ARBA00022679"/>
    </source>
</evidence>
<keyword evidence="2" id="KW-0808">Transferase</keyword>
<evidence type="ECO:0000256" key="7">
    <source>
        <dbReference type="ARBA" id="ARBA00023315"/>
    </source>
</evidence>
<feature type="domain" description="Phospholipid/glycerol acyltransferase" evidence="8">
    <location>
        <begin position="67"/>
        <end position="186"/>
    </location>
</feature>
<accession>A0ABW3FIA2</accession>
<comment type="subcellular location">
    <subcellularLocation>
        <location evidence="1">Membrane</location>
    </subcellularLocation>
</comment>
<sequence length="264" mass="29192">MLSRIRLVLVLLAAVALVVLLLPFQIMGLLGVTPLARHVPVVFHRCLAWLFGVCVRVEGKAETQRPLMLISNHVSWLDIVVLSTIAPVSFVAKAEMKNWPVFGQLAQLQRTIFIKRESRRTVGHQANDIASRLKQDDVIILFPEGTTSDGHGLYPFKTPLFEAARFALVEGEMESAAVQPVALDYQRLHGMPIGRQWRQHVAWPGEIGLIESIVPIIKSGGLDVTVHFMPPILLTAESNRKVVAEQARAAIRSALAGRTLDSHT</sequence>
<dbReference type="CDD" id="cd07989">
    <property type="entry name" value="LPLAT_AGPAT-like"/>
    <property type="match status" value="1"/>
</dbReference>
<keyword evidence="10" id="KW-1185">Reference proteome</keyword>